<sequence length="218" mass="24103">MPADLIHLVRHGEVFNPDGILYGRIPGYHLSELGHKMAASAASSLAGRNVTALYASPLQRAQESAAPWSADFGLPIVTEDRIIEPWNKFEGKKFEFGPGVLLRPQVWPWVINPTKPSWGEPFVSVEERMLAAVADAWQKADGGEVVMVSHQMPIVMVARSVKNMKLYHDPRKRRCNLSSITTLRRSQGPDGAWGKFVEVNYQDPAKDLLAASVDFGAV</sequence>
<accession>A0A916WKD0</accession>
<proteinExistence type="predicted"/>
<dbReference type="InterPro" id="IPR013078">
    <property type="entry name" value="His_Pase_superF_clade-1"/>
</dbReference>
<dbReference type="PANTHER" id="PTHR48100:SF51">
    <property type="entry name" value="PHOSPHOGLYCERATE MUTASE"/>
    <property type="match status" value="1"/>
</dbReference>
<reference evidence="1" key="1">
    <citation type="journal article" date="2014" name="Int. J. Syst. Evol. Microbiol.">
        <title>Complete genome sequence of Corynebacterium casei LMG S-19264T (=DSM 44701T), isolated from a smear-ripened cheese.</title>
        <authorList>
            <consortium name="US DOE Joint Genome Institute (JGI-PGF)"/>
            <person name="Walter F."/>
            <person name="Albersmeier A."/>
            <person name="Kalinowski J."/>
            <person name="Ruckert C."/>
        </authorList>
    </citation>
    <scope>NUCLEOTIDE SEQUENCE</scope>
    <source>
        <strain evidence="1">CGMCC 1.12813</strain>
    </source>
</reference>
<name>A0A916WKD0_9MICO</name>
<keyword evidence="2" id="KW-1185">Reference proteome</keyword>
<dbReference type="EMBL" id="BMGB01000001">
    <property type="protein sequence ID" value="GGB06148.1"/>
    <property type="molecule type" value="Genomic_DNA"/>
</dbReference>
<dbReference type="RefSeq" id="WP_188510564.1">
    <property type="nucleotide sequence ID" value="NZ_BMGB01000001.1"/>
</dbReference>
<dbReference type="Gene3D" id="3.40.50.1240">
    <property type="entry name" value="Phosphoglycerate mutase-like"/>
    <property type="match status" value="1"/>
</dbReference>
<dbReference type="CDD" id="cd07067">
    <property type="entry name" value="HP_PGM_like"/>
    <property type="match status" value="1"/>
</dbReference>
<dbReference type="AlphaFoldDB" id="A0A916WKD0"/>
<dbReference type="SUPFAM" id="SSF53254">
    <property type="entry name" value="Phosphoglycerate mutase-like"/>
    <property type="match status" value="1"/>
</dbReference>
<evidence type="ECO:0000313" key="1">
    <source>
        <dbReference type="EMBL" id="GGB06148.1"/>
    </source>
</evidence>
<dbReference type="GO" id="GO:0016791">
    <property type="term" value="F:phosphatase activity"/>
    <property type="evidence" value="ECO:0007669"/>
    <property type="project" value="TreeGrafter"/>
</dbReference>
<organism evidence="1 2">
    <name type="scientific">Conyzicola nivalis</name>
    <dbReference type="NCBI Taxonomy" id="1477021"/>
    <lineage>
        <taxon>Bacteria</taxon>
        <taxon>Bacillati</taxon>
        <taxon>Actinomycetota</taxon>
        <taxon>Actinomycetes</taxon>
        <taxon>Micrococcales</taxon>
        <taxon>Microbacteriaceae</taxon>
        <taxon>Conyzicola</taxon>
    </lineage>
</organism>
<reference evidence="1" key="2">
    <citation type="submission" date="2020-09" db="EMBL/GenBank/DDBJ databases">
        <authorList>
            <person name="Sun Q."/>
            <person name="Zhou Y."/>
        </authorList>
    </citation>
    <scope>NUCLEOTIDE SEQUENCE</scope>
    <source>
        <strain evidence="1">CGMCC 1.12813</strain>
    </source>
</reference>
<dbReference type="InterPro" id="IPR050275">
    <property type="entry name" value="PGM_Phosphatase"/>
</dbReference>
<dbReference type="GO" id="GO:0005737">
    <property type="term" value="C:cytoplasm"/>
    <property type="evidence" value="ECO:0007669"/>
    <property type="project" value="TreeGrafter"/>
</dbReference>
<dbReference type="Pfam" id="PF00300">
    <property type="entry name" value="His_Phos_1"/>
    <property type="match status" value="1"/>
</dbReference>
<evidence type="ECO:0000313" key="2">
    <source>
        <dbReference type="Proteomes" id="UP000606922"/>
    </source>
</evidence>
<gene>
    <name evidence="1" type="ORF">GCM10010979_21080</name>
</gene>
<comment type="caution">
    <text evidence="1">The sequence shown here is derived from an EMBL/GenBank/DDBJ whole genome shotgun (WGS) entry which is preliminary data.</text>
</comment>
<dbReference type="SMART" id="SM00855">
    <property type="entry name" value="PGAM"/>
    <property type="match status" value="1"/>
</dbReference>
<dbReference type="InterPro" id="IPR029033">
    <property type="entry name" value="His_PPase_superfam"/>
</dbReference>
<dbReference type="PANTHER" id="PTHR48100">
    <property type="entry name" value="BROAD-SPECIFICITY PHOSPHATASE YOR283W-RELATED"/>
    <property type="match status" value="1"/>
</dbReference>
<dbReference type="Proteomes" id="UP000606922">
    <property type="component" value="Unassembled WGS sequence"/>
</dbReference>
<protein>
    <submittedName>
        <fullName evidence="1">Phosphoglycerate mutase</fullName>
    </submittedName>
</protein>